<dbReference type="InterPro" id="IPR012674">
    <property type="entry name" value="Calycin"/>
</dbReference>
<organism evidence="1">
    <name type="scientific">Caulacanthus okamurae</name>
    <dbReference type="NCBI Taxonomy" id="152008"/>
    <lineage>
        <taxon>Eukaryota</taxon>
        <taxon>Rhodophyta</taxon>
        <taxon>Florideophyceae</taxon>
        <taxon>Rhodymeniophycidae</taxon>
        <taxon>Gigartinales</taxon>
        <taxon>Caulacanthaceae</taxon>
        <taxon>Caulacanthus</taxon>
    </lineage>
</organism>
<dbReference type="Gene3D" id="2.40.128.20">
    <property type="match status" value="1"/>
</dbReference>
<accession>A0A6H1U747</accession>
<geneLocation type="chloroplast" evidence="1"/>
<dbReference type="EMBL" id="MT193838">
    <property type="protein sequence ID" value="QIZ74718.1"/>
    <property type="molecule type" value="Genomic_DNA"/>
</dbReference>
<protein>
    <submittedName>
        <fullName evidence="1">Conserved hypothetical plastid protein</fullName>
    </submittedName>
</protein>
<keyword evidence="1" id="KW-0934">Plastid</keyword>
<proteinExistence type="predicted"/>
<name>A0A6H1U747_9FLOR</name>
<keyword evidence="1" id="KW-0150">Chloroplast</keyword>
<dbReference type="RefSeq" id="YP_009774101.1">
    <property type="nucleotide sequence ID" value="NC_047434.1"/>
</dbReference>
<dbReference type="AlphaFoldDB" id="A0A6H1U747"/>
<evidence type="ECO:0000313" key="1">
    <source>
        <dbReference type="EMBL" id="QIZ74718.1"/>
    </source>
</evidence>
<gene>
    <name evidence="1" type="primary">ycf58</name>
</gene>
<dbReference type="GeneID" id="54615715"/>
<reference evidence="1" key="1">
    <citation type="submission" date="2020-03" db="EMBL/GenBank/DDBJ databases">
        <title>Complete organellar genome analysis of the invasive marine red alga Caulacanthus okamurae (Caulacanthaceae, Rhodophyta) from Moss Landing, California, USA.</title>
        <authorList>
            <person name="Hughey J.R."/>
        </authorList>
    </citation>
    <scope>NUCLEOTIDE SEQUENCE</scope>
</reference>
<sequence>MIEPLKKLIHYLEGKWICQQTIYDFTNKIININQDKINYLTLKKIDKAELINCSYICQYSNNKKIVYKYVNSNNYYPVQGTIKKLDQNIITNYFFKLENENLLKIEYLNNNIKYTEYVYFLHKNFKLSIILLKTIKYYNAVCFMSSIKIN</sequence>